<keyword evidence="2" id="KW-0813">Transport</keyword>
<dbReference type="SMART" id="SM00382">
    <property type="entry name" value="AAA"/>
    <property type="match status" value="1"/>
</dbReference>
<dbReference type="Gene3D" id="2.40.50.100">
    <property type="match status" value="1"/>
</dbReference>
<dbReference type="PANTHER" id="PTHR43875">
    <property type="entry name" value="MALTODEXTRIN IMPORT ATP-BINDING PROTEIN MSMX"/>
    <property type="match status" value="1"/>
</dbReference>
<evidence type="ECO:0000313" key="9">
    <source>
        <dbReference type="EMBL" id="MCP8940325.1"/>
    </source>
</evidence>
<keyword evidence="6" id="KW-1278">Translocase</keyword>
<gene>
    <name evidence="9" type="ORF">NK718_17500</name>
</gene>
<sequence>MAQVALDAVTKSWTEVPAVKSVSFVVPEGQLVAILGPSGCGKSTLLRLIAGLEEPTSGRIEIAGRDVTGLPPSERRIAMVFQSYALFPHLSVAENIVFGLKVRRVGRAEREQRLAKVADIVELAPYLDRKPAQLSGGQRQRVALARAIIAEQPVCLMDEPLSNLDAQLRHEMRVEIRALQQRLGMTMVYVTHDQTEAMTMADTVILMKGGSIEQLGPPAALYERPETTFVASFVGAPPMNLVPDGDVTRGIRPEHVRLGPGGAGDVARRGTVASVEYLGADTIVSVSQGEHGRIAARLAGATTLKTGDMLDLHWSPAQESLFDRAGRRIARRTPELAV</sequence>
<evidence type="ECO:0000256" key="3">
    <source>
        <dbReference type="ARBA" id="ARBA00022475"/>
    </source>
</evidence>
<organism evidence="9 10">
    <name type="scientific">Alsobacter ponti</name>
    <dbReference type="NCBI Taxonomy" id="2962936"/>
    <lineage>
        <taxon>Bacteria</taxon>
        <taxon>Pseudomonadati</taxon>
        <taxon>Pseudomonadota</taxon>
        <taxon>Alphaproteobacteria</taxon>
        <taxon>Hyphomicrobiales</taxon>
        <taxon>Alsobacteraceae</taxon>
        <taxon>Alsobacter</taxon>
    </lineage>
</organism>
<dbReference type="Gene3D" id="2.40.50.140">
    <property type="entry name" value="Nucleic acid-binding proteins"/>
    <property type="match status" value="1"/>
</dbReference>
<dbReference type="InterPro" id="IPR012340">
    <property type="entry name" value="NA-bd_OB-fold"/>
</dbReference>
<dbReference type="InterPro" id="IPR027417">
    <property type="entry name" value="P-loop_NTPase"/>
</dbReference>
<dbReference type="PANTHER" id="PTHR43875:SF15">
    <property type="entry name" value="TREHALOSE IMPORT ATP-BINDING PROTEIN SUGC"/>
    <property type="match status" value="1"/>
</dbReference>
<dbReference type="PROSITE" id="PS00211">
    <property type="entry name" value="ABC_TRANSPORTER_1"/>
    <property type="match status" value="1"/>
</dbReference>
<dbReference type="Pfam" id="PF08402">
    <property type="entry name" value="TOBE_2"/>
    <property type="match status" value="1"/>
</dbReference>
<dbReference type="Proteomes" id="UP001205890">
    <property type="component" value="Unassembled WGS sequence"/>
</dbReference>
<keyword evidence="10" id="KW-1185">Reference proteome</keyword>
<protein>
    <submittedName>
        <fullName evidence="9">ABC transporter ATP-binding protein</fullName>
    </submittedName>
</protein>
<feature type="domain" description="ABC transporter" evidence="8">
    <location>
        <begin position="4"/>
        <end position="234"/>
    </location>
</feature>
<dbReference type="Gene3D" id="3.40.50.300">
    <property type="entry name" value="P-loop containing nucleotide triphosphate hydrolases"/>
    <property type="match status" value="1"/>
</dbReference>
<evidence type="ECO:0000256" key="7">
    <source>
        <dbReference type="ARBA" id="ARBA00023136"/>
    </source>
</evidence>
<dbReference type="SUPFAM" id="SSF52540">
    <property type="entry name" value="P-loop containing nucleoside triphosphate hydrolases"/>
    <property type="match status" value="1"/>
</dbReference>
<dbReference type="Pfam" id="PF00005">
    <property type="entry name" value="ABC_tran"/>
    <property type="match status" value="1"/>
</dbReference>
<evidence type="ECO:0000313" key="10">
    <source>
        <dbReference type="Proteomes" id="UP001205890"/>
    </source>
</evidence>
<dbReference type="InterPro" id="IPR003439">
    <property type="entry name" value="ABC_transporter-like_ATP-bd"/>
</dbReference>
<proteinExistence type="inferred from homology"/>
<dbReference type="SUPFAM" id="SSF50331">
    <property type="entry name" value="MOP-like"/>
    <property type="match status" value="1"/>
</dbReference>
<dbReference type="EMBL" id="JANCLU010000020">
    <property type="protein sequence ID" value="MCP8940325.1"/>
    <property type="molecule type" value="Genomic_DNA"/>
</dbReference>
<evidence type="ECO:0000256" key="5">
    <source>
        <dbReference type="ARBA" id="ARBA00022840"/>
    </source>
</evidence>
<comment type="caution">
    <text evidence="9">The sequence shown here is derived from an EMBL/GenBank/DDBJ whole genome shotgun (WGS) entry which is preliminary data.</text>
</comment>
<keyword evidence="3" id="KW-1003">Cell membrane</keyword>
<keyword evidence="7" id="KW-0472">Membrane</keyword>
<dbReference type="InterPro" id="IPR008995">
    <property type="entry name" value="Mo/tungstate-bd_C_term_dom"/>
</dbReference>
<dbReference type="InterPro" id="IPR017871">
    <property type="entry name" value="ABC_transporter-like_CS"/>
</dbReference>
<evidence type="ECO:0000256" key="1">
    <source>
        <dbReference type="ARBA" id="ARBA00005417"/>
    </source>
</evidence>
<dbReference type="RefSeq" id="WP_254744919.1">
    <property type="nucleotide sequence ID" value="NZ_JANCLU010000020.1"/>
</dbReference>
<keyword evidence="5 9" id="KW-0067">ATP-binding</keyword>
<dbReference type="InterPro" id="IPR013611">
    <property type="entry name" value="Transp-assoc_OB_typ2"/>
</dbReference>
<dbReference type="InterPro" id="IPR003593">
    <property type="entry name" value="AAA+_ATPase"/>
</dbReference>
<evidence type="ECO:0000259" key="8">
    <source>
        <dbReference type="PROSITE" id="PS50893"/>
    </source>
</evidence>
<comment type="similarity">
    <text evidence="1">Belongs to the ABC transporter superfamily.</text>
</comment>
<evidence type="ECO:0000256" key="4">
    <source>
        <dbReference type="ARBA" id="ARBA00022741"/>
    </source>
</evidence>
<dbReference type="GO" id="GO:0005524">
    <property type="term" value="F:ATP binding"/>
    <property type="evidence" value="ECO:0007669"/>
    <property type="project" value="UniProtKB-KW"/>
</dbReference>
<reference evidence="9 10" key="1">
    <citation type="submission" date="2022-07" db="EMBL/GenBank/DDBJ databases">
        <authorList>
            <person name="Li W.-J."/>
            <person name="Deng Q.-Q."/>
        </authorList>
    </citation>
    <scope>NUCLEOTIDE SEQUENCE [LARGE SCALE GENOMIC DNA]</scope>
    <source>
        <strain evidence="9 10">SYSU M60028</strain>
    </source>
</reference>
<keyword evidence="4" id="KW-0547">Nucleotide-binding</keyword>
<accession>A0ABT1LI08</accession>
<evidence type="ECO:0000256" key="2">
    <source>
        <dbReference type="ARBA" id="ARBA00022448"/>
    </source>
</evidence>
<evidence type="ECO:0000256" key="6">
    <source>
        <dbReference type="ARBA" id="ARBA00022967"/>
    </source>
</evidence>
<dbReference type="PROSITE" id="PS50893">
    <property type="entry name" value="ABC_TRANSPORTER_2"/>
    <property type="match status" value="1"/>
</dbReference>
<name>A0ABT1LI08_9HYPH</name>
<dbReference type="InterPro" id="IPR047641">
    <property type="entry name" value="ABC_transpr_MalK/UgpC-like"/>
</dbReference>